<comment type="caution">
    <text evidence="1">The sequence shown here is derived from an EMBL/GenBank/DDBJ whole genome shotgun (WGS) entry which is preliminary data.</text>
</comment>
<evidence type="ECO:0008006" key="3">
    <source>
        <dbReference type="Google" id="ProtNLM"/>
    </source>
</evidence>
<reference evidence="1" key="1">
    <citation type="submission" date="2022-03" db="EMBL/GenBank/DDBJ databases">
        <title>Identification of a novel bacterium isolated from mangrove sediments.</title>
        <authorList>
            <person name="Pan X."/>
        </authorList>
    </citation>
    <scope>NUCLEOTIDE SEQUENCE</scope>
    <source>
        <strain evidence="1">B2580</strain>
    </source>
</reference>
<organism evidence="1 2">
    <name type="scientific">Novosphingobium album</name>
    <name type="common">ex Hu et al. 2023</name>
    <dbReference type="NCBI Taxonomy" id="2930093"/>
    <lineage>
        <taxon>Bacteria</taxon>
        <taxon>Pseudomonadati</taxon>
        <taxon>Pseudomonadota</taxon>
        <taxon>Alphaproteobacteria</taxon>
        <taxon>Sphingomonadales</taxon>
        <taxon>Sphingomonadaceae</taxon>
        <taxon>Novosphingobium</taxon>
    </lineage>
</organism>
<dbReference type="RefSeq" id="WP_243992936.1">
    <property type="nucleotide sequence ID" value="NZ_JALHLE010000010.1"/>
</dbReference>
<dbReference type="InterPro" id="IPR011738">
    <property type="entry name" value="Phage_CHP"/>
</dbReference>
<name>A0ABT0B0S0_9SPHN</name>
<dbReference type="CDD" id="cd08054">
    <property type="entry name" value="gp6"/>
    <property type="match status" value="1"/>
</dbReference>
<dbReference type="NCBIfam" id="TIGR02215">
    <property type="entry name" value="phage_chp_gp8"/>
    <property type="match status" value="1"/>
</dbReference>
<sequence>MNRVILSRPALPGTALAELKQWLGITTATDDAPLLSLLTAALDVCEAFTGQMPLETECEEVLSADAGWHTLATRPVQAIGLVESLDASGNRTALDPSAYEIDLASDGTGRVRLPLLDSTTRIVVSFTAGLAADWDALPESLRHGLIRLAAHQHREREAGGAAPLPPASVAALWRPWRRMHLT</sequence>
<evidence type="ECO:0000313" key="1">
    <source>
        <dbReference type="EMBL" id="MCJ2178676.1"/>
    </source>
</evidence>
<evidence type="ECO:0000313" key="2">
    <source>
        <dbReference type="Proteomes" id="UP001162880"/>
    </source>
</evidence>
<protein>
    <recommendedName>
        <fullName evidence="3">Phage gp6-like head-tail connector protein</fullName>
    </recommendedName>
</protein>
<gene>
    <name evidence="1" type="ORF">MTR64_08880</name>
</gene>
<keyword evidence="2" id="KW-1185">Reference proteome</keyword>
<dbReference type="Gene3D" id="1.10.3230.30">
    <property type="entry name" value="Phage gp6-like head-tail connector protein"/>
    <property type="match status" value="1"/>
</dbReference>
<dbReference type="EMBL" id="JALHLE010000010">
    <property type="protein sequence ID" value="MCJ2178676.1"/>
    <property type="molecule type" value="Genomic_DNA"/>
</dbReference>
<dbReference type="Proteomes" id="UP001162880">
    <property type="component" value="Unassembled WGS sequence"/>
</dbReference>
<accession>A0ABT0B0S0</accession>
<proteinExistence type="predicted"/>